<dbReference type="Proteomes" id="UP001145114">
    <property type="component" value="Unassembled WGS sequence"/>
</dbReference>
<evidence type="ECO:0000313" key="2">
    <source>
        <dbReference type="Proteomes" id="UP001145114"/>
    </source>
</evidence>
<protein>
    <submittedName>
        <fullName evidence="1">Uncharacterized protein</fullName>
    </submittedName>
</protein>
<dbReference type="EMBL" id="JAMZIH010009395">
    <property type="protein sequence ID" value="KAJ1670209.1"/>
    <property type="molecule type" value="Genomic_DNA"/>
</dbReference>
<comment type="caution">
    <text evidence="1">The sequence shown here is derived from an EMBL/GenBank/DDBJ whole genome shotgun (WGS) entry which is preliminary data.</text>
</comment>
<feature type="non-terminal residue" evidence="1">
    <location>
        <position position="1"/>
    </location>
</feature>
<reference evidence="1" key="1">
    <citation type="submission" date="2022-06" db="EMBL/GenBank/DDBJ databases">
        <title>Phylogenomic reconstructions and comparative analyses of Kickxellomycotina fungi.</title>
        <authorList>
            <person name="Reynolds N.K."/>
            <person name="Stajich J.E."/>
            <person name="Barry K."/>
            <person name="Grigoriev I.V."/>
            <person name="Crous P."/>
            <person name="Smith M.E."/>
        </authorList>
    </citation>
    <scope>NUCLEOTIDE SEQUENCE</scope>
    <source>
        <strain evidence="1">RSA 2271</strain>
    </source>
</reference>
<name>A0ACC1H8C8_9FUNG</name>
<sequence length="122" mass="13185">NSLKIDTKKLVIPVPKNSRPTPSGRASNNDTGNGGDSSRPSIDTASRQTATLNDVDSEQKYGLQVVRKRKQSQGAEREPQQSTSVSTPTDSSVKHITSNEAAITEPLTDEQLREQAINALQN</sequence>
<organism evidence="1 2">
    <name type="scientific">Spiromyces aspiralis</name>
    <dbReference type="NCBI Taxonomy" id="68401"/>
    <lineage>
        <taxon>Eukaryota</taxon>
        <taxon>Fungi</taxon>
        <taxon>Fungi incertae sedis</taxon>
        <taxon>Zoopagomycota</taxon>
        <taxon>Kickxellomycotina</taxon>
        <taxon>Kickxellomycetes</taxon>
        <taxon>Kickxellales</taxon>
        <taxon>Kickxellaceae</taxon>
        <taxon>Spiromyces</taxon>
    </lineage>
</organism>
<proteinExistence type="predicted"/>
<feature type="non-terminal residue" evidence="1">
    <location>
        <position position="122"/>
    </location>
</feature>
<accession>A0ACC1H8C8</accession>
<keyword evidence="2" id="KW-1185">Reference proteome</keyword>
<gene>
    <name evidence="1" type="ORF">EV182_008354</name>
</gene>
<evidence type="ECO:0000313" key="1">
    <source>
        <dbReference type="EMBL" id="KAJ1670209.1"/>
    </source>
</evidence>